<comment type="caution">
    <text evidence="1">The sequence shown here is derived from an EMBL/GenBank/DDBJ whole genome shotgun (WGS) entry which is preliminary data.</text>
</comment>
<keyword evidence="2" id="KW-1185">Reference proteome</keyword>
<dbReference type="Proteomes" id="UP000588277">
    <property type="component" value="Unassembled WGS sequence"/>
</dbReference>
<sequence length="38" mass="4129">MQNGAGRFRPICGKLCDGYTAMTIGSAQFVRILALIVR</sequence>
<organism evidence="1 2">
    <name type="scientific">Bifidobacterium moraviense</name>
    <dbReference type="NCBI Taxonomy" id="2675323"/>
    <lineage>
        <taxon>Bacteria</taxon>
        <taxon>Bacillati</taxon>
        <taxon>Actinomycetota</taxon>
        <taxon>Actinomycetes</taxon>
        <taxon>Bifidobacteriales</taxon>
        <taxon>Bifidobacteriaceae</taxon>
        <taxon>Bifidobacterium</taxon>
    </lineage>
</organism>
<dbReference type="EMBL" id="JAAIIH010000004">
    <property type="protein sequence ID" value="NMN00322.1"/>
    <property type="molecule type" value="Genomic_DNA"/>
</dbReference>
<proteinExistence type="predicted"/>
<name>A0A7Y0HYD8_9BIFI</name>
<protein>
    <submittedName>
        <fullName evidence="1">Uncharacterized protein</fullName>
    </submittedName>
</protein>
<evidence type="ECO:0000313" key="1">
    <source>
        <dbReference type="EMBL" id="NMN00322.1"/>
    </source>
</evidence>
<evidence type="ECO:0000313" key="2">
    <source>
        <dbReference type="Proteomes" id="UP000588277"/>
    </source>
</evidence>
<dbReference type="AlphaFoldDB" id="A0A7Y0HYD8"/>
<reference evidence="1 2" key="1">
    <citation type="submission" date="2020-02" db="EMBL/GenBank/DDBJ databases">
        <title>Characterization of phylogenetic diversity of novel bifidobacterial species isolated in Czech ZOOs.</title>
        <authorList>
            <person name="Lugli G.A."/>
            <person name="Vera N.B."/>
            <person name="Ventura M."/>
        </authorList>
    </citation>
    <scope>NUCLEOTIDE SEQUENCE [LARGE SCALE GENOMIC DNA]</scope>
    <source>
        <strain evidence="1 2">DSM 109958</strain>
    </source>
</reference>
<gene>
    <name evidence="1" type="ORF">G1C96_0900</name>
</gene>
<accession>A0A7Y0HYD8</accession>